<evidence type="ECO:0000259" key="5">
    <source>
        <dbReference type="Pfam" id="PF22692"/>
    </source>
</evidence>
<sequence length="282" mass="30438">MRSLWTSAHGMSAMQTRLDSLGHNMANLNTTGYKSEDVQFKDMLYLTMQQKDGVKSLPGRLTTADLRLGHGVLAVGTVASFAQGEIQTTQNALDLAIQGDGFFKIRAYDQSNTPFDAYTRDGSFKVGTVGTDQYLVTADGNPVLDTNNQPILLTDYDAASVKVDQNGVISALPSSPANGTAYVELGQIEVTRIAHPESNLTAAGENLYRQVANANPADIQANGTVLNGVRHSTLQQRALEMSNVDMSQQMTEMIVAQRAYSLNARALTTTDQMMGIANNLRA</sequence>
<dbReference type="EMBL" id="JAEQNB010000001">
    <property type="protein sequence ID" value="MBL0385464.1"/>
    <property type="molecule type" value="Genomic_DNA"/>
</dbReference>
<organism evidence="6 7">
    <name type="scientific">Tumebacillus amylolyticus</name>
    <dbReference type="NCBI Taxonomy" id="2801339"/>
    <lineage>
        <taxon>Bacteria</taxon>
        <taxon>Bacillati</taxon>
        <taxon>Bacillota</taxon>
        <taxon>Bacilli</taxon>
        <taxon>Bacillales</taxon>
        <taxon>Alicyclobacillaceae</taxon>
        <taxon>Tumebacillus</taxon>
    </lineage>
</organism>
<keyword evidence="6" id="KW-0282">Flagellum</keyword>
<keyword evidence="7" id="KW-1185">Reference proteome</keyword>
<evidence type="ECO:0000313" key="7">
    <source>
        <dbReference type="Proteomes" id="UP000602284"/>
    </source>
</evidence>
<dbReference type="InterPro" id="IPR001444">
    <property type="entry name" value="Flag_bb_rod_N"/>
</dbReference>
<dbReference type="PANTHER" id="PTHR30435">
    <property type="entry name" value="FLAGELLAR PROTEIN"/>
    <property type="match status" value="1"/>
</dbReference>
<dbReference type="NCBIfam" id="TIGR03506">
    <property type="entry name" value="FlgEFG_subfam"/>
    <property type="match status" value="1"/>
</dbReference>
<evidence type="ECO:0000259" key="3">
    <source>
        <dbReference type="Pfam" id="PF00460"/>
    </source>
</evidence>
<proteinExistence type="inferred from homology"/>
<dbReference type="Pfam" id="PF22692">
    <property type="entry name" value="LlgE_F_G_D1"/>
    <property type="match status" value="1"/>
</dbReference>
<dbReference type="InterPro" id="IPR037925">
    <property type="entry name" value="FlgE/F/G-like"/>
</dbReference>
<protein>
    <submittedName>
        <fullName evidence="6">Flagellar hook-basal body protein</fullName>
    </submittedName>
</protein>
<dbReference type="InterPro" id="IPR020013">
    <property type="entry name" value="Flagellar_FlgE/F/G"/>
</dbReference>
<feature type="domain" description="Flagellar basal-body/hook protein C-terminal" evidence="4">
    <location>
        <begin position="235"/>
        <end position="280"/>
    </location>
</feature>
<keyword evidence="2" id="KW-0975">Bacterial flagellum</keyword>
<keyword evidence="6" id="KW-0966">Cell projection</keyword>
<feature type="domain" description="Flagellar hook protein FlgE/F/G-like D1" evidence="5">
    <location>
        <begin position="96"/>
        <end position="171"/>
    </location>
</feature>
<evidence type="ECO:0000313" key="6">
    <source>
        <dbReference type="EMBL" id="MBL0385464.1"/>
    </source>
</evidence>
<gene>
    <name evidence="6" type="ORF">JJB07_02280</name>
</gene>
<dbReference type="PANTHER" id="PTHR30435:SF19">
    <property type="entry name" value="FLAGELLAR BASAL-BODY ROD PROTEIN FLGG"/>
    <property type="match status" value="1"/>
</dbReference>
<dbReference type="Pfam" id="PF06429">
    <property type="entry name" value="Flg_bbr_C"/>
    <property type="match status" value="1"/>
</dbReference>
<evidence type="ECO:0000256" key="1">
    <source>
        <dbReference type="ARBA" id="ARBA00009677"/>
    </source>
</evidence>
<comment type="similarity">
    <text evidence="1 2">Belongs to the flagella basal body rod proteins family.</text>
</comment>
<comment type="subcellular location">
    <subcellularLocation>
        <location evidence="2">Bacterial flagellum basal body</location>
    </subcellularLocation>
</comment>
<keyword evidence="6" id="KW-0969">Cilium</keyword>
<dbReference type="Pfam" id="PF00460">
    <property type="entry name" value="Flg_bb_rod"/>
    <property type="match status" value="1"/>
</dbReference>
<dbReference type="InterPro" id="IPR053967">
    <property type="entry name" value="LlgE_F_G-like_D1"/>
</dbReference>
<reference evidence="6 7" key="1">
    <citation type="submission" date="2021-01" db="EMBL/GenBank/DDBJ databases">
        <title>Tumebacillus sp. strain ITR2 16S ribosomal RNA gene Genome sequencing and assembly.</title>
        <authorList>
            <person name="Kang M."/>
        </authorList>
    </citation>
    <scope>NUCLEOTIDE SEQUENCE [LARGE SCALE GENOMIC DNA]</scope>
    <source>
        <strain evidence="6 7">ITR2</strain>
    </source>
</reference>
<accession>A0ABS1J598</accession>
<name>A0ABS1J598_9BACL</name>
<evidence type="ECO:0000256" key="2">
    <source>
        <dbReference type="RuleBase" id="RU362116"/>
    </source>
</evidence>
<dbReference type="RefSeq" id="WP_201630757.1">
    <property type="nucleotide sequence ID" value="NZ_JAEQNB010000001.1"/>
</dbReference>
<dbReference type="SUPFAM" id="SSF117143">
    <property type="entry name" value="Flagellar hook protein flgE"/>
    <property type="match status" value="1"/>
</dbReference>
<dbReference type="InterPro" id="IPR010930">
    <property type="entry name" value="Flg_bb/hook_C_dom"/>
</dbReference>
<dbReference type="Proteomes" id="UP000602284">
    <property type="component" value="Unassembled WGS sequence"/>
</dbReference>
<comment type="caution">
    <text evidence="6">The sequence shown here is derived from an EMBL/GenBank/DDBJ whole genome shotgun (WGS) entry which is preliminary data.</text>
</comment>
<evidence type="ECO:0000259" key="4">
    <source>
        <dbReference type="Pfam" id="PF06429"/>
    </source>
</evidence>
<feature type="domain" description="Flagellar basal body rod protein N-terminal" evidence="3">
    <location>
        <begin position="6"/>
        <end position="34"/>
    </location>
</feature>